<dbReference type="InterPro" id="IPR020562">
    <property type="entry name" value="PRibGlycinamide_synth_N"/>
</dbReference>
<dbReference type="GO" id="GO:0005524">
    <property type="term" value="F:ATP binding"/>
    <property type="evidence" value="ECO:0007669"/>
    <property type="project" value="UniProtKB-UniRule"/>
</dbReference>
<dbReference type="FunFam" id="3.40.50.20:FF:000006">
    <property type="entry name" value="Phosphoribosylamine--glycine ligase, chloroplastic"/>
    <property type="match status" value="1"/>
</dbReference>
<evidence type="ECO:0000259" key="16">
    <source>
        <dbReference type="PROSITE" id="PS50975"/>
    </source>
</evidence>
<dbReference type="InterPro" id="IPR016185">
    <property type="entry name" value="PreATP-grasp_dom_sf"/>
</dbReference>
<keyword evidence="6" id="KW-0479">Metal-binding</keyword>
<dbReference type="OrthoDB" id="9807240at2"/>
<keyword evidence="8 14" id="KW-0658">Purine biosynthesis</keyword>
<dbReference type="NCBIfam" id="TIGR00877">
    <property type="entry name" value="purD"/>
    <property type="match status" value="1"/>
</dbReference>
<proteinExistence type="inferred from homology"/>
<dbReference type="PROSITE" id="PS00184">
    <property type="entry name" value="GARS"/>
    <property type="match status" value="1"/>
</dbReference>
<dbReference type="UniPathway" id="UPA00074">
    <property type="reaction ID" value="UER00125"/>
</dbReference>
<keyword evidence="18" id="KW-1185">Reference proteome</keyword>
<dbReference type="SMART" id="SM01209">
    <property type="entry name" value="GARS_A"/>
    <property type="match status" value="1"/>
</dbReference>
<evidence type="ECO:0000256" key="10">
    <source>
        <dbReference type="ARBA" id="ARBA00023211"/>
    </source>
</evidence>
<dbReference type="GO" id="GO:0009113">
    <property type="term" value="P:purine nucleobase biosynthetic process"/>
    <property type="evidence" value="ECO:0007669"/>
    <property type="project" value="InterPro"/>
</dbReference>
<dbReference type="SUPFAM" id="SSF52440">
    <property type="entry name" value="PreATP-grasp domain"/>
    <property type="match status" value="1"/>
</dbReference>
<organism evidence="17 18">
    <name type="scientific">Thalassoglobus polymorphus</name>
    <dbReference type="NCBI Taxonomy" id="2527994"/>
    <lineage>
        <taxon>Bacteria</taxon>
        <taxon>Pseudomonadati</taxon>
        <taxon>Planctomycetota</taxon>
        <taxon>Planctomycetia</taxon>
        <taxon>Planctomycetales</taxon>
        <taxon>Planctomycetaceae</taxon>
        <taxon>Thalassoglobus</taxon>
    </lineage>
</organism>
<keyword evidence="10" id="KW-0464">Manganese</keyword>
<comment type="cofactor">
    <cofactor evidence="1">
        <name>Mn(2+)</name>
        <dbReference type="ChEBI" id="CHEBI:29035"/>
    </cofactor>
</comment>
<name>A0A517QHF4_9PLAN</name>
<dbReference type="EMBL" id="CP036267">
    <property type="protein sequence ID" value="QDT31050.1"/>
    <property type="molecule type" value="Genomic_DNA"/>
</dbReference>
<dbReference type="InterPro" id="IPR011761">
    <property type="entry name" value="ATP-grasp"/>
</dbReference>
<evidence type="ECO:0000256" key="11">
    <source>
        <dbReference type="ARBA" id="ARBA00038345"/>
    </source>
</evidence>
<evidence type="ECO:0000256" key="12">
    <source>
        <dbReference type="ARBA" id="ARBA00042242"/>
    </source>
</evidence>
<evidence type="ECO:0000256" key="5">
    <source>
        <dbReference type="ARBA" id="ARBA00022598"/>
    </source>
</evidence>
<evidence type="ECO:0000256" key="13">
    <source>
        <dbReference type="ARBA" id="ARBA00042864"/>
    </source>
</evidence>
<evidence type="ECO:0000256" key="2">
    <source>
        <dbReference type="ARBA" id="ARBA00001946"/>
    </source>
</evidence>
<sequence>MAKVLVVGQGGREHALVWKLSQSPKVSEVFCAPGNAGTAEDATNVDIAADDCERLAAFAKENEIDLTVVGPEVPLVAGISDHFKAQGLRIFGPSKAAAALEGSKIFCKEIMRRANVPTADYWIFTDATDAVQFVQEREEESFVIKADGLAAGKGVSVCSNKADAIEAIHQMLTQKVFGDAGKKIIIEEVLEGQEVSVLALVDGRTIVTLEPAQDHKAAYDGDEGPNTGGMGAYTPAPFATPELIDEVISKILIPTIHTMRKNGSEFKGVLYAGLMLTKQGPKVLEYNVRLGDPEAQPVLMRLKSDLYEVLFAAADGKLKDLPDLEWDDRSAICVVMASEGYPGPISKGHSIRGLDEAAKTPETKVFHAGTAIDGGNVTNTGGRVLGVTSLGNDLSEAKKRAYEAIKCIRWQGAWCRKDISDKARSSEPAPE</sequence>
<evidence type="ECO:0000256" key="8">
    <source>
        <dbReference type="ARBA" id="ARBA00022755"/>
    </source>
</evidence>
<dbReference type="InterPro" id="IPR020560">
    <property type="entry name" value="PRibGlycinamide_synth_C-dom"/>
</dbReference>
<evidence type="ECO:0000256" key="1">
    <source>
        <dbReference type="ARBA" id="ARBA00001936"/>
    </source>
</evidence>
<dbReference type="GO" id="GO:0004637">
    <property type="term" value="F:phosphoribosylamine-glycine ligase activity"/>
    <property type="evidence" value="ECO:0007669"/>
    <property type="project" value="UniProtKB-UniRule"/>
</dbReference>
<keyword evidence="5 14" id="KW-0436">Ligase</keyword>
<dbReference type="AlphaFoldDB" id="A0A517QHF4"/>
<dbReference type="Gene3D" id="3.30.470.20">
    <property type="entry name" value="ATP-grasp fold, B domain"/>
    <property type="match status" value="1"/>
</dbReference>
<evidence type="ECO:0000256" key="3">
    <source>
        <dbReference type="ARBA" id="ARBA00005174"/>
    </source>
</evidence>
<dbReference type="RefSeq" id="WP_145195350.1">
    <property type="nucleotide sequence ID" value="NZ_CP036267.1"/>
</dbReference>
<keyword evidence="7 15" id="KW-0547">Nucleotide-binding</keyword>
<dbReference type="GO" id="GO:0046872">
    <property type="term" value="F:metal ion binding"/>
    <property type="evidence" value="ECO:0007669"/>
    <property type="project" value="UniProtKB-KW"/>
</dbReference>
<dbReference type="EC" id="6.3.4.13" evidence="4 14"/>
<gene>
    <name evidence="14 17" type="primary">purD</name>
    <name evidence="17" type="ORF">Mal48_02800</name>
</gene>
<accession>A0A517QHF4</accession>
<evidence type="ECO:0000313" key="18">
    <source>
        <dbReference type="Proteomes" id="UP000315724"/>
    </source>
</evidence>
<evidence type="ECO:0000256" key="7">
    <source>
        <dbReference type="ARBA" id="ARBA00022741"/>
    </source>
</evidence>
<dbReference type="InterPro" id="IPR037123">
    <property type="entry name" value="PRibGlycinamide_synth_C_sf"/>
</dbReference>
<evidence type="ECO:0000256" key="14">
    <source>
        <dbReference type="HAMAP-Rule" id="MF_00138"/>
    </source>
</evidence>
<dbReference type="Pfam" id="PF02844">
    <property type="entry name" value="GARS_N"/>
    <property type="match status" value="1"/>
</dbReference>
<evidence type="ECO:0000256" key="9">
    <source>
        <dbReference type="ARBA" id="ARBA00022840"/>
    </source>
</evidence>
<dbReference type="Gene3D" id="3.40.50.20">
    <property type="match status" value="1"/>
</dbReference>
<dbReference type="KEGG" id="tpol:Mal48_02800"/>
<evidence type="ECO:0000256" key="4">
    <source>
        <dbReference type="ARBA" id="ARBA00013255"/>
    </source>
</evidence>
<comment type="cofactor">
    <cofactor evidence="2">
        <name>Mg(2+)</name>
        <dbReference type="ChEBI" id="CHEBI:18420"/>
    </cofactor>
</comment>
<dbReference type="InterPro" id="IPR013815">
    <property type="entry name" value="ATP_grasp_subdomain_1"/>
</dbReference>
<comment type="similarity">
    <text evidence="11 14">Belongs to the GARS family.</text>
</comment>
<reference evidence="17 18" key="1">
    <citation type="submission" date="2019-02" db="EMBL/GenBank/DDBJ databases">
        <title>Deep-cultivation of Planctomycetes and their phenomic and genomic characterization uncovers novel biology.</title>
        <authorList>
            <person name="Wiegand S."/>
            <person name="Jogler M."/>
            <person name="Boedeker C."/>
            <person name="Pinto D."/>
            <person name="Vollmers J."/>
            <person name="Rivas-Marin E."/>
            <person name="Kohn T."/>
            <person name="Peeters S.H."/>
            <person name="Heuer A."/>
            <person name="Rast P."/>
            <person name="Oberbeckmann S."/>
            <person name="Bunk B."/>
            <person name="Jeske O."/>
            <person name="Meyerdierks A."/>
            <person name="Storesund J.E."/>
            <person name="Kallscheuer N."/>
            <person name="Luecker S."/>
            <person name="Lage O.M."/>
            <person name="Pohl T."/>
            <person name="Merkel B.J."/>
            <person name="Hornburger P."/>
            <person name="Mueller R.-W."/>
            <person name="Bruemmer F."/>
            <person name="Labrenz M."/>
            <person name="Spormann A.M."/>
            <person name="Op den Camp H."/>
            <person name="Overmann J."/>
            <person name="Amann R."/>
            <person name="Jetten M.S.M."/>
            <person name="Mascher T."/>
            <person name="Medema M.H."/>
            <person name="Devos D.P."/>
            <person name="Kaster A.-K."/>
            <person name="Ovreas L."/>
            <person name="Rohde M."/>
            <person name="Galperin M.Y."/>
            <person name="Jogler C."/>
        </authorList>
    </citation>
    <scope>NUCLEOTIDE SEQUENCE [LARGE SCALE GENOMIC DNA]</scope>
    <source>
        <strain evidence="17 18">Mal48</strain>
    </source>
</reference>
<dbReference type="Proteomes" id="UP000315724">
    <property type="component" value="Chromosome"/>
</dbReference>
<dbReference type="InterPro" id="IPR020559">
    <property type="entry name" value="PRibGlycinamide_synth_CS"/>
</dbReference>
<dbReference type="PANTHER" id="PTHR43472:SF1">
    <property type="entry name" value="PHOSPHORIBOSYLAMINE--GLYCINE LIGASE, CHLOROPLASTIC"/>
    <property type="match status" value="1"/>
</dbReference>
<comment type="pathway">
    <text evidence="3 14">Purine metabolism; IMP biosynthesis via de novo pathway; N(1)-(5-phospho-D-ribosyl)glycinamide from 5-phospho-alpha-D-ribose 1-diphosphate: step 2/2.</text>
</comment>
<evidence type="ECO:0000256" key="6">
    <source>
        <dbReference type="ARBA" id="ARBA00022723"/>
    </source>
</evidence>
<dbReference type="SMART" id="SM01210">
    <property type="entry name" value="GARS_C"/>
    <property type="match status" value="1"/>
</dbReference>
<dbReference type="InterPro" id="IPR011054">
    <property type="entry name" value="Rudment_hybrid_motif"/>
</dbReference>
<feature type="domain" description="ATP-grasp" evidence="16">
    <location>
        <begin position="108"/>
        <end position="315"/>
    </location>
</feature>
<dbReference type="SUPFAM" id="SSF56059">
    <property type="entry name" value="Glutathione synthetase ATP-binding domain-like"/>
    <property type="match status" value="1"/>
</dbReference>
<dbReference type="GO" id="GO:0006189">
    <property type="term" value="P:'de novo' IMP biosynthetic process"/>
    <property type="evidence" value="ECO:0007669"/>
    <property type="project" value="UniProtKB-UniRule"/>
</dbReference>
<dbReference type="Gene3D" id="3.30.1490.20">
    <property type="entry name" value="ATP-grasp fold, A domain"/>
    <property type="match status" value="1"/>
</dbReference>
<dbReference type="HAMAP" id="MF_00138">
    <property type="entry name" value="GARS"/>
    <property type="match status" value="1"/>
</dbReference>
<dbReference type="PANTHER" id="PTHR43472">
    <property type="entry name" value="PHOSPHORIBOSYLAMINE--GLYCINE LIGASE"/>
    <property type="match status" value="1"/>
</dbReference>
<evidence type="ECO:0000256" key="15">
    <source>
        <dbReference type="PROSITE-ProRule" id="PRU00409"/>
    </source>
</evidence>
<dbReference type="SUPFAM" id="SSF51246">
    <property type="entry name" value="Rudiment single hybrid motif"/>
    <property type="match status" value="1"/>
</dbReference>
<dbReference type="InterPro" id="IPR020561">
    <property type="entry name" value="PRibGlycinamid_synth_ATP-grasp"/>
</dbReference>
<dbReference type="PROSITE" id="PS50975">
    <property type="entry name" value="ATP_GRASP"/>
    <property type="match status" value="1"/>
</dbReference>
<comment type="catalytic activity">
    <reaction evidence="14">
        <text>5-phospho-beta-D-ribosylamine + glycine + ATP = N(1)-(5-phospho-beta-D-ribosyl)glycinamide + ADP + phosphate + H(+)</text>
        <dbReference type="Rhea" id="RHEA:17453"/>
        <dbReference type="ChEBI" id="CHEBI:15378"/>
        <dbReference type="ChEBI" id="CHEBI:30616"/>
        <dbReference type="ChEBI" id="CHEBI:43474"/>
        <dbReference type="ChEBI" id="CHEBI:57305"/>
        <dbReference type="ChEBI" id="CHEBI:58681"/>
        <dbReference type="ChEBI" id="CHEBI:143788"/>
        <dbReference type="ChEBI" id="CHEBI:456216"/>
        <dbReference type="EC" id="6.3.4.13"/>
    </reaction>
</comment>
<dbReference type="FunFam" id="3.30.470.20:FF:000018">
    <property type="entry name" value="Trifunctional purine biosynthetic protein adenosine-3"/>
    <property type="match status" value="1"/>
</dbReference>
<dbReference type="FunFam" id="3.90.600.10:FF:000001">
    <property type="entry name" value="Trifunctional purine biosynthetic protein adenosine-3"/>
    <property type="match status" value="1"/>
</dbReference>
<dbReference type="Gene3D" id="3.90.600.10">
    <property type="entry name" value="Phosphoribosylglycinamide synthetase, C-terminal domain"/>
    <property type="match status" value="1"/>
</dbReference>
<keyword evidence="9 15" id="KW-0067">ATP-binding</keyword>
<dbReference type="Pfam" id="PF01071">
    <property type="entry name" value="GARS_A"/>
    <property type="match status" value="1"/>
</dbReference>
<dbReference type="InterPro" id="IPR000115">
    <property type="entry name" value="PRibGlycinamide_synth"/>
</dbReference>
<protein>
    <recommendedName>
        <fullName evidence="4 14">Phosphoribosylamine--glycine ligase</fullName>
        <ecNumber evidence="4 14">6.3.4.13</ecNumber>
    </recommendedName>
    <alternativeName>
        <fullName evidence="14">GARS</fullName>
    </alternativeName>
    <alternativeName>
        <fullName evidence="12 14">Glycinamide ribonucleotide synthetase</fullName>
    </alternativeName>
    <alternativeName>
        <fullName evidence="13 14">Phosphoribosylglycinamide synthetase</fullName>
    </alternativeName>
</protein>
<dbReference type="Pfam" id="PF02843">
    <property type="entry name" value="GARS_C"/>
    <property type="match status" value="1"/>
</dbReference>
<evidence type="ECO:0000313" key="17">
    <source>
        <dbReference type="EMBL" id="QDT31050.1"/>
    </source>
</evidence>